<dbReference type="RefSeq" id="WP_262626709.1">
    <property type="nucleotide sequence ID" value="NZ_CP094809.1"/>
</dbReference>
<dbReference type="AlphaFoldDB" id="A0ABD7TXV5"/>
<dbReference type="EMBL" id="CP094809">
    <property type="protein sequence ID" value="UXU58002.1"/>
    <property type="molecule type" value="Genomic_DNA"/>
</dbReference>
<feature type="transmembrane region" description="Helical" evidence="1">
    <location>
        <begin position="7"/>
        <end position="25"/>
    </location>
</feature>
<evidence type="ECO:0000313" key="2">
    <source>
        <dbReference type="EMBL" id="UXU58002.1"/>
    </source>
</evidence>
<keyword evidence="1" id="KW-0472">Membrane</keyword>
<keyword evidence="1" id="KW-0812">Transmembrane</keyword>
<reference evidence="2" key="1">
    <citation type="submission" date="2022-03" db="EMBL/GenBank/DDBJ databases">
        <title>Comparative Genomics of East African Camel-Associated Staphylococcaceae spp.: Diversity and Inheritance of Traits Involved in Host-Pathogen Interactions.</title>
        <authorList>
            <person name="Akarsu H."/>
            <person name="Liljander A."/>
            <person name="Younan M."/>
            <person name="Brodard I."/>
            <person name="Glucks I."/>
            <person name="Labroussaa F."/>
            <person name="Overesch G."/>
            <person name="Kuhnert P."/>
            <person name="Perreten V."/>
            <person name="Drexler J.F."/>
            <person name="Corman V.M."/>
            <person name="Falquet L."/>
            <person name="Jores J."/>
        </authorList>
    </citation>
    <scope>NUCLEOTIDE SEQUENCE</scope>
    <source>
        <strain evidence="2">IVB6197</strain>
    </source>
</reference>
<organism evidence="2 3">
    <name type="scientific">Staphylococcus agnetis</name>
    <dbReference type="NCBI Taxonomy" id="985762"/>
    <lineage>
        <taxon>Bacteria</taxon>
        <taxon>Bacillati</taxon>
        <taxon>Bacillota</taxon>
        <taxon>Bacilli</taxon>
        <taxon>Bacillales</taxon>
        <taxon>Staphylococcaceae</taxon>
        <taxon>Staphylococcus</taxon>
    </lineage>
</organism>
<name>A0ABD7TXV5_9STAP</name>
<feature type="transmembrane region" description="Helical" evidence="1">
    <location>
        <begin position="66"/>
        <end position="91"/>
    </location>
</feature>
<evidence type="ECO:0000256" key="1">
    <source>
        <dbReference type="SAM" id="Phobius"/>
    </source>
</evidence>
<proteinExistence type="predicted"/>
<accession>A0ABD7TXV5</accession>
<keyword evidence="1" id="KW-1133">Transmembrane helix</keyword>
<protein>
    <submittedName>
        <fullName evidence="2">Uncharacterized protein</fullName>
    </submittedName>
</protein>
<sequence>MKKYIIFTYIIILIVVLLSFINPYYDAYFTHVYDGGDISIYHLELSIILLVISVGGVIVHKREREAWLLSIGLAIFNVLVINPLIFFYVFFGFPFVN</sequence>
<feature type="transmembrane region" description="Helical" evidence="1">
    <location>
        <begin position="40"/>
        <end position="59"/>
    </location>
</feature>
<dbReference type="Proteomes" id="UP001065705">
    <property type="component" value="Chromosome"/>
</dbReference>
<gene>
    <name evidence="2" type="ORF">MUA95_04135</name>
</gene>
<evidence type="ECO:0000313" key="3">
    <source>
        <dbReference type="Proteomes" id="UP001065705"/>
    </source>
</evidence>